<feature type="compositionally biased region" description="Polar residues" evidence="1">
    <location>
        <begin position="75"/>
        <end position="84"/>
    </location>
</feature>
<dbReference type="AlphaFoldDB" id="A0A9P4IRD6"/>
<feature type="compositionally biased region" description="Polar residues" evidence="1">
    <location>
        <begin position="255"/>
        <end position="268"/>
    </location>
</feature>
<feature type="compositionally biased region" description="Polar residues" evidence="1">
    <location>
        <begin position="97"/>
        <end position="124"/>
    </location>
</feature>
<name>A0A9P4IRD6_9PEZI</name>
<feature type="region of interest" description="Disordered" evidence="1">
    <location>
        <begin position="1"/>
        <end position="295"/>
    </location>
</feature>
<evidence type="ECO:0000313" key="2">
    <source>
        <dbReference type="EMBL" id="KAF2148658.1"/>
    </source>
</evidence>
<feature type="region of interest" description="Disordered" evidence="1">
    <location>
        <begin position="529"/>
        <end position="604"/>
    </location>
</feature>
<dbReference type="EMBL" id="ML996092">
    <property type="protein sequence ID" value="KAF2148658.1"/>
    <property type="molecule type" value="Genomic_DNA"/>
</dbReference>
<accession>A0A9P4IRD6</accession>
<sequence length="703" mass="75650">MVQTRRLASSPAAASTGDNGSNPQSPLPVHPVTVTDTPKPAKVSREMRKLLIDAEPSLGGSGSLKRKRRGRASLNPDTFDSPTTARHIVPKKEPADDSTSFLHTLPQSTQPQGSTPGTDVSTPAAQEPAHDTPLRPSSEQGNVPAQNSTPPQEFLSAQESSPVQDTQVNAAQDAATVAENTSAHEVSQTQELAPAQPAAKEGRLPKPFYWFMPDDVSASSFGVPHSDAGNSSKQHSHRGTPTVDESTPILAESPPRTQSTALDSSAQSVHAPWPSEGSHTPTGPVRKKPRTSKVSRELRKLNIAANPALLGTPTNAILTEAQDVGKPIEVMPREAAGPPVQHPEIAVAAEIPNAPVASADLVATEPQPPPVEDKAVKRALKKLAINGNESLGGTGTVVMRSSLSSRPVRGEIRTNGRLAKNHNTKLILKQRQTQSFKPSRVRARDPVNAFPEKPNPEMADYILRVLAEAAQEHSIVRALEGDARQAIREGRHENPYKREDRMHRELADMESWQLVPEPDATRYRDMMLAKSPPLTPPDSTGNGVSHEDSVQDRDAPVSHSMFSNPRANVDPAEHNRTSSSRRSSQTSQPGFWTPPTNGIPAEDTGDVAMENAAWEATPCSQHGEDEVMHESMEEGLELAPAITNGPSAGGLVEDRLDAHATLTRILEPENEGNVPSDRWKGKRKQEENAMTPGRASQVVDATY</sequence>
<feature type="compositionally biased region" description="Basic and acidic residues" evidence="1">
    <location>
        <begin position="545"/>
        <end position="556"/>
    </location>
</feature>
<evidence type="ECO:0000313" key="3">
    <source>
        <dbReference type="Proteomes" id="UP000799439"/>
    </source>
</evidence>
<dbReference type="Proteomes" id="UP000799439">
    <property type="component" value="Unassembled WGS sequence"/>
</dbReference>
<feature type="compositionally biased region" description="Polar residues" evidence="1">
    <location>
        <begin position="178"/>
        <end position="191"/>
    </location>
</feature>
<feature type="compositionally biased region" description="Polar residues" evidence="1">
    <location>
        <begin position="1"/>
        <end position="24"/>
    </location>
</feature>
<comment type="caution">
    <text evidence="2">The sequence shown here is derived from an EMBL/GenBank/DDBJ whole genome shotgun (WGS) entry which is preliminary data.</text>
</comment>
<organism evidence="2 3">
    <name type="scientific">Myriangium duriaei CBS 260.36</name>
    <dbReference type="NCBI Taxonomy" id="1168546"/>
    <lineage>
        <taxon>Eukaryota</taxon>
        <taxon>Fungi</taxon>
        <taxon>Dikarya</taxon>
        <taxon>Ascomycota</taxon>
        <taxon>Pezizomycotina</taxon>
        <taxon>Dothideomycetes</taxon>
        <taxon>Dothideomycetidae</taxon>
        <taxon>Myriangiales</taxon>
        <taxon>Myriangiaceae</taxon>
        <taxon>Myriangium</taxon>
    </lineage>
</organism>
<feature type="compositionally biased region" description="Low complexity" evidence="1">
    <location>
        <begin position="577"/>
        <end position="588"/>
    </location>
</feature>
<gene>
    <name evidence="2" type="ORF">K461DRAFT_271292</name>
</gene>
<evidence type="ECO:0000256" key="1">
    <source>
        <dbReference type="SAM" id="MobiDB-lite"/>
    </source>
</evidence>
<feature type="compositionally biased region" description="Polar residues" evidence="1">
    <location>
        <begin position="135"/>
        <end position="170"/>
    </location>
</feature>
<protein>
    <submittedName>
        <fullName evidence="2">Uncharacterized protein</fullName>
    </submittedName>
</protein>
<dbReference type="OrthoDB" id="3929898at2759"/>
<keyword evidence="3" id="KW-1185">Reference proteome</keyword>
<feature type="compositionally biased region" description="Basic and acidic residues" evidence="1">
    <location>
        <begin position="43"/>
        <end position="52"/>
    </location>
</feature>
<reference evidence="2" key="1">
    <citation type="journal article" date="2020" name="Stud. Mycol.">
        <title>101 Dothideomycetes genomes: a test case for predicting lifestyles and emergence of pathogens.</title>
        <authorList>
            <person name="Haridas S."/>
            <person name="Albert R."/>
            <person name="Binder M."/>
            <person name="Bloem J."/>
            <person name="Labutti K."/>
            <person name="Salamov A."/>
            <person name="Andreopoulos B."/>
            <person name="Baker S."/>
            <person name="Barry K."/>
            <person name="Bills G."/>
            <person name="Bluhm B."/>
            <person name="Cannon C."/>
            <person name="Castanera R."/>
            <person name="Culley D."/>
            <person name="Daum C."/>
            <person name="Ezra D."/>
            <person name="Gonzalez J."/>
            <person name="Henrissat B."/>
            <person name="Kuo A."/>
            <person name="Liang C."/>
            <person name="Lipzen A."/>
            <person name="Lutzoni F."/>
            <person name="Magnuson J."/>
            <person name="Mondo S."/>
            <person name="Nolan M."/>
            <person name="Ohm R."/>
            <person name="Pangilinan J."/>
            <person name="Park H.-J."/>
            <person name="Ramirez L."/>
            <person name="Alfaro M."/>
            <person name="Sun H."/>
            <person name="Tritt A."/>
            <person name="Yoshinaga Y."/>
            <person name="Zwiers L.-H."/>
            <person name="Turgeon B."/>
            <person name="Goodwin S."/>
            <person name="Spatafora J."/>
            <person name="Crous P."/>
            <person name="Grigoriev I."/>
        </authorList>
    </citation>
    <scope>NUCLEOTIDE SEQUENCE</scope>
    <source>
        <strain evidence="2">CBS 260.36</strain>
    </source>
</reference>
<proteinExistence type="predicted"/>
<feature type="region of interest" description="Disordered" evidence="1">
    <location>
        <begin position="432"/>
        <end position="453"/>
    </location>
</feature>
<feature type="region of interest" description="Disordered" evidence="1">
    <location>
        <begin position="667"/>
        <end position="703"/>
    </location>
</feature>